<organism evidence="2 3">
    <name type="scientific">Thermochromatium tepidum ATCC 43061</name>
    <dbReference type="NCBI Taxonomy" id="316276"/>
    <lineage>
        <taxon>Bacteria</taxon>
        <taxon>Pseudomonadati</taxon>
        <taxon>Pseudomonadota</taxon>
        <taxon>Gammaproteobacteria</taxon>
        <taxon>Chromatiales</taxon>
        <taxon>Chromatiaceae</taxon>
        <taxon>Thermochromatium</taxon>
    </lineage>
</organism>
<keyword evidence="1" id="KW-0812">Transmembrane</keyword>
<dbReference type="RefSeq" id="WP_153975996.1">
    <property type="nucleotide sequence ID" value="NZ_CP039268.1"/>
</dbReference>
<dbReference type="Proteomes" id="UP000426424">
    <property type="component" value="Chromosome"/>
</dbReference>
<dbReference type="EMBL" id="CP039268">
    <property type="protein sequence ID" value="QGU33812.1"/>
    <property type="molecule type" value="Genomic_DNA"/>
</dbReference>
<evidence type="ECO:0000313" key="2">
    <source>
        <dbReference type="EMBL" id="QGU33812.1"/>
    </source>
</evidence>
<dbReference type="OrthoDB" id="5723632at2"/>
<accession>A0A6I6E7G1</accession>
<sequence>MNHSTLQTCGYRPLALVAALLGATLGLCLLLAGVYLWAEDPARPTVRIESSGLQITAGEGVQSERGLRVERAASNGLILVQGAIRPFEARDYHGLGWRIAGLDARHELRVIWATAQTTRKPFDHLVSADERRAGFVDLSDDPNWAGLIVGIGLAVIGSAPKAEPLVFESLALQPHRPALSAIPALAWNDWIRDLGWTGRSINFTDSAAGAGRIRPLIPVVVWCALAALIHVVLAPPWAGFRSWRPYGLILLVGWLVLDARWQWLLLGRLDQTRSLYAGLAGEDRQRVGSDQGFYPFIADIRTRLGVKPARVFLVAPDPTGYGPNRARYHLLPHNVRLSATLDAATGVKPGDAVVLLSPLDRTAYDRLRSELVFGDWRLAVSSELSQPGLGTLFRVRPVALED</sequence>
<feature type="transmembrane region" description="Helical" evidence="1">
    <location>
        <begin position="216"/>
        <end position="234"/>
    </location>
</feature>
<dbReference type="AlphaFoldDB" id="A0A6I6E7G1"/>
<proteinExistence type="predicted"/>
<protein>
    <submittedName>
        <fullName evidence="2">Uncharacterized protein</fullName>
    </submittedName>
</protein>
<keyword evidence="3" id="KW-1185">Reference proteome</keyword>
<evidence type="ECO:0000313" key="3">
    <source>
        <dbReference type="Proteomes" id="UP000426424"/>
    </source>
</evidence>
<keyword evidence="1" id="KW-0472">Membrane</keyword>
<dbReference type="KEGG" id="ttp:E6P07_13000"/>
<name>A0A6I6E7G1_THETI</name>
<keyword evidence="1" id="KW-1133">Transmembrane helix</keyword>
<gene>
    <name evidence="2" type="ORF">E6P07_13000</name>
</gene>
<reference evidence="2 3" key="1">
    <citation type="submission" date="2019-12" db="EMBL/GenBank/DDBJ databases">
        <title>The complete genome of the thermophilic, anoxygenic phototrophic gammaproteobacterium Thermochromatium tepidum.</title>
        <authorList>
            <person name="Sattley W.M."/>
            <person name="Swingley W.D."/>
            <person name="Burchell B.M."/>
            <person name="Gurbani S.A."/>
            <person name="Kujawa C.M."/>
            <person name="Nuccio D.A."/>
            <person name="Schladweiler J."/>
            <person name="Shaffer K.N."/>
            <person name="Stokes L.M."/>
            <person name="Touchman J.W."/>
            <person name="Blankenship R.E."/>
            <person name="Madigan M.T."/>
        </authorList>
    </citation>
    <scope>NUCLEOTIDE SEQUENCE [LARGE SCALE GENOMIC DNA]</scope>
    <source>
        <strain evidence="2 3">ATCC 43061</strain>
    </source>
</reference>
<feature type="transmembrane region" description="Helical" evidence="1">
    <location>
        <begin position="14"/>
        <end position="38"/>
    </location>
</feature>
<evidence type="ECO:0000256" key="1">
    <source>
        <dbReference type="SAM" id="Phobius"/>
    </source>
</evidence>